<evidence type="ECO:0000313" key="1">
    <source>
        <dbReference type="EMBL" id="OJZ85188.1"/>
    </source>
</evidence>
<organism evidence="1 2">
    <name type="scientific">Aspergillus luchuensis (strain CBS 106.47)</name>
    <dbReference type="NCBI Taxonomy" id="1137211"/>
    <lineage>
        <taxon>Eukaryota</taxon>
        <taxon>Fungi</taxon>
        <taxon>Dikarya</taxon>
        <taxon>Ascomycota</taxon>
        <taxon>Pezizomycotina</taxon>
        <taxon>Eurotiomycetes</taxon>
        <taxon>Eurotiomycetidae</taxon>
        <taxon>Eurotiales</taxon>
        <taxon>Aspergillaceae</taxon>
        <taxon>Aspergillus</taxon>
        <taxon>Aspergillus subgen. Circumdati</taxon>
    </lineage>
</organism>
<reference evidence="2" key="1">
    <citation type="journal article" date="2017" name="Genome Biol.">
        <title>Comparative genomics reveals high biological diversity and specific adaptations in the industrially and medically important fungal genus Aspergillus.</title>
        <authorList>
            <person name="de Vries R.P."/>
            <person name="Riley R."/>
            <person name="Wiebenga A."/>
            <person name="Aguilar-Osorio G."/>
            <person name="Amillis S."/>
            <person name="Uchima C.A."/>
            <person name="Anderluh G."/>
            <person name="Asadollahi M."/>
            <person name="Askin M."/>
            <person name="Barry K."/>
            <person name="Battaglia E."/>
            <person name="Bayram O."/>
            <person name="Benocci T."/>
            <person name="Braus-Stromeyer S.A."/>
            <person name="Caldana C."/>
            <person name="Canovas D."/>
            <person name="Cerqueira G.C."/>
            <person name="Chen F."/>
            <person name="Chen W."/>
            <person name="Choi C."/>
            <person name="Clum A."/>
            <person name="Dos Santos R.A."/>
            <person name="Damasio A.R."/>
            <person name="Diallinas G."/>
            <person name="Emri T."/>
            <person name="Fekete E."/>
            <person name="Flipphi M."/>
            <person name="Freyberg S."/>
            <person name="Gallo A."/>
            <person name="Gournas C."/>
            <person name="Habgood R."/>
            <person name="Hainaut M."/>
            <person name="Harispe M.L."/>
            <person name="Henrissat B."/>
            <person name="Hilden K.S."/>
            <person name="Hope R."/>
            <person name="Hossain A."/>
            <person name="Karabika E."/>
            <person name="Karaffa L."/>
            <person name="Karanyi Z."/>
            <person name="Krasevec N."/>
            <person name="Kuo A."/>
            <person name="Kusch H."/>
            <person name="LaButti K."/>
            <person name="Lagendijk E.L."/>
            <person name="Lapidus A."/>
            <person name="Levasseur A."/>
            <person name="Lindquist E."/>
            <person name="Lipzen A."/>
            <person name="Logrieco A.F."/>
            <person name="MacCabe A."/>
            <person name="Maekelae M.R."/>
            <person name="Malavazi I."/>
            <person name="Melin P."/>
            <person name="Meyer V."/>
            <person name="Mielnichuk N."/>
            <person name="Miskei M."/>
            <person name="Molnar A.P."/>
            <person name="Mule G."/>
            <person name="Ngan C.Y."/>
            <person name="Orejas M."/>
            <person name="Orosz E."/>
            <person name="Ouedraogo J.P."/>
            <person name="Overkamp K.M."/>
            <person name="Park H.-S."/>
            <person name="Perrone G."/>
            <person name="Piumi F."/>
            <person name="Punt P.J."/>
            <person name="Ram A.F."/>
            <person name="Ramon A."/>
            <person name="Rauscher S."/>
            <person name="Record E."/>
            <person name="Riano-Pachon D.M."/>
            <person name="Robert V."/>
            <person name="Roehrig J."/>
            <person name="Ruller R."/>
            <person name="Salamov A."/>
            <person name="Salih N.S."/>
            <person name="Samson R.A."/>
            <person name="Sandor E."/>
            <person name="Sanguinetti M."/>
            <person name="Schuetze T."/>
            <person name="Sepcic K."/>
            <person name="Shelest E."/>
            <person name="Sherlock G."/>
            <person name="Sophianopoulou V."/>
            <person name="Squina F.M."/>
            <person name="Sun H."/>
            <person name="Susca A."/>
            <person name="Todd R.B."/>
            <person name="Tsang A."/>
            <person name="Unkles S.E."/>
            <person name="van de Wiele N."/>
            <person name="van Rossen-Uffink D."/>
            <person name="Oliveira J.V."/>
            <person name="Vesth T.C."/>
            <person name="Visser J."/>
            <person name="Yu J.-H."/>
            <person name="Zhou M."/>
            <person name="Andersen M.R."/>
            <person name="Archer D.B."/>
            <person name="Baker S.E."/>
            <person name="Benoit I."/>
            <person name="Brakhage A.A."/>
            <person name="Braus G.H."/>
            <person name="Fischer R."/>
            <person name="Frisvad J.C."/>
            <person name="Goldman G.H."/>
            <person name="Houbraken J."/>
            <person name="Oakley B."/>
            <person name="Pocsi I."/>
            <person name="Scazzocchio C."/>
            <person name="Seiboth B."/>
            <person name="vanKuyk P.A."/>
            <person name="Wortman J."/>
            <person name="Dyer P.S."/>
            <person name="Grigoriev I.V."/>
        </authorList>
    </citation>
    <scope>NUCLEOTIDE SEQUENCE [LARGE SCALE GENOMIC DNA]</scope>
    <source>
        <strain evidence="2">CBS 106.47</strain>
    </source>
</reference>
<dbReference type="VEuPathDB" id="FungiDB:ASPFODRAFT_34129"/>
<proteinExistence type="predicted"/>
<dbReference type="EMBL" id="KV878243">
    <property type="protein sequence ID" value="OJZ85188.1"/>
    <property type="molecule type" value="Genomic_DNA"/>
</dbReference>
<accession>A0A1M3TEJ4</accession>
<dbReference type="Proteomes" id="UP000184063">
    <property type="component" value="Unassembled WGS sequence"/>
</dbReference>
<sequence length="101" mass="11274">MSASSTGETTDSTSTVTNTVDPAANMLRTELLYRWLTETIDLLNELNNPEIVKPPADIVSCSIKVPYLLDELLAHAATHLSVIRPEQQDYYRTHAAHLQNH</sequence>
<gene>
    <name evidence="1" type="ORF">ASPFODRAFT_34129</name>
</gene>
<protein>
    <submittedName>
        <fullName evidence="1">Uncharacterized protein</fullName>
    </submittedName>
</protein>
<name>A0A1M3TEJ4_ASPLC</name>
<evidence type="ECO:0000313" key="2">
    <source>
        <dbReference type="Proteomes" id="UP000184063"/>
    </source>
</evidence>
<dbReference type="AlphaFoldDB" id="A0A1M3TEJ4"/>
<dbReference type="OrthoDB" id="10466223at2759"/>